<keyword evidence="4" id="KW-1185">Reference proteome</keyword>
<feature type="compositionally biased region" description="Acidic residues" evidence="1">
    <location>
        <begin position="129"/>
        <end position="161"/>
    </location>
</feature>
<evidence type="ECO:0000313" key="2">
    <source>
        <dbReference type="EMBL" id="KRS16128.1"/>
    </source>
</evidence>
<dbReference type="InterPro" id="IPR021735">
    <property type="entry name" value="DUF3306"/>
</dbReference>
<feature type="compositionally biased region" description="Basic and acidic residues" evidence="1">
    <location>
        <begin position="17"/>
        <end position="39"/>
    </location>
</feature>
<evidence type="ECO:0000313" key="4">
    <source>
        <dbReference type="Proteomes" id="UP000051401"/>
    </source>
</evidence>
<dbReference type="STRING" id="540747.SAMN04488031_109151"/>
<dbReference type="EMBL" id="CP031598">
    <property type="protein sequence ID" value="QEW24963.1"/>
    <property type="molecule type" value="Genomic_DNA"/>
</dbReference>
<accession>A0A0T5P4X3</accession>
<feature type="compositionally biased region" description="Basic and acidic residues" evidence="1">
    <location>
        <begin position="189"/>
        <end position="198"/>
    </location>
</feature>
<gene>
    <name evidence="3" type="ORF">RIdsm_00747</name>
    <name evidence="2" type="ORF">XM52_20155</name>
</gene>
<dbReference type="Pfam" id="PF11748">
    <property type="entry name" value="DUF3306"/>
    <property type="match status" value="1"/>
</dbReference>
<evidence type="ECO:0000313" key="5">
    <source>
        <dbReference type="Proteomes" id="UP000325785"/>
    </source>
</evidence>
<reference evidence="3 5" key="2">
    <citation type="submission" date="2018-08" db="EMBL/GenBank/DDBJ databases">
        <title>Genetic Globetrotter - A new plasmid hitch-hiking vast phylogenetic and geographic distances.</title>
        <authorList>
            <person name="Vollmers J."/>
            <person name="Petersen J."/>
        </authorList>
    </citation>
    <scope>NUCLEOTIDE SEQUENCE [LARGE SCALE GENOMIC DNA]</scope>
    <source>
        <strain evidence="3 5">DSM 26383</strain>
    </source>
</reference>
<dbReference type="Proteomes" id="UP000051401">
    <property type="component" value="Unassembled WGS sequence"/>
</dbReference>
<dbReference type="EMBL" id="LAXI01000016">
    <property type="protein sequence ID" value="KRS16128.1"/>
    <property type="molecule type" value="Genomic_DNA"/>
</dbReference>
<dbReference type="KEGG" id="rid:RIdsm_00747"/>
<dbReference type="AlphaFoldDB" id="A0A0T5P4X3"/>
<feature type="region of interest" description="Disordered" evidence="1">
    <location>
        <begin position="124"/>
        <end position="198"/>
    </location>
</feature>
<protein>
    <recommendedName>
        <fullName evidence="6">DUF3306 domain-containing protein</fullName>
    </recommendedName>
</protein>
<evidence type="ECO:0000313" key="3">
    <source>
        <dbReference type="EMBL" id="QEW24963.1"/>
    </source>
</evidence>
<sequence length="198" mass="22265">MSTGFWTRRKAAVAAEERAEAAAREDAERQAHEQALAERPDEELLAEAGMPEPESLTTAEEVQAFLKTALPQRLKTRALRRLWRLNPVLANLDGLVDYGEDYTDATRVIENMQTVYQVGKGMFDKFADPEPEPEEEPLVAEASEDSPEDAPQDTVEPEQEPDAPYSYTFADTDDAEPETAPANTRRMRFRFETEEGTV</sequence>
<dbReference type="OrthoDB" id="8100830at2"/>
<feature type="region of interest" description="Disordered" evidence="1">
    <location>
        <begin position="17"/>
        <end position="46"/>
    </location>
</feature>
<proteinExistence type="predicted"/>
<reference evidence="2 4" key="1">
    <citation type="submission" date="2015-04" db="EMBL/GenBank/DDBJ databases">
        <title>The draft genome sequence of Roseovarius indicus B108T.</title>
        <authorList>
            <person name="Li G."/>
            <person name="Lai Q."/>
            <person name="Shao Z."/>
            <person name="Yan P."/>
        </authorList>
    </citation>
    <scope>NUCLEOTIDE SEQUENCE [LARGE SCALE GENOMIC DNA]</scope>
    <source>
        <strain evidence="2 4">B108</strain>
    </source>
</reference>
<organism evidence="2 4">
    <name type="scientific">Roseovarius indicus</name>
    <dbReference type="NCBI Taxonomy" id="540747"/>
    <lineage>
        <taxon>Bacteria</taxon>
        <taxon>Pseudomonadati</taxon>
        <taxon>Pseudomonadota</taxon>
        <taxon>Alphaproteobacteria</taxon>
        <taxon>Rhodobacterales</taxon>
        <taxon>Roseobacteraceae</taxon>
        <taxon>Roseovarius</taxon>
    </lineage>
</organism>
<name>A0A0T5P4X3_9RHOB</name>
<dbReference type="PATRIC" id="fig|540747.5.peg.1789"/>
<evidence type="ECO:0000256" key="1">
    <source>
        <dbReference type="SAM" id="MobiDB-lite"/>
    </source>
</evidence>
<dbReference type="Proteomes" id="UP000325785">
    <property type="component" value="Chromosome"/>
</dbReference>
<evidence type="ECO:0008006" key="6">
    <source>
        <dbReference type="Google" id="ProtNLM"/>
    </source>
</evidence>
<dbReference type="RefSeq" id="WP_074940480.1">
    <property type="nucleotide sequence ID" value="NZ_CP031598.1"/>
</dbReference>